<accession>A0A0D2BP89</accession>
<dbReference type="Proteomes" id="UP000053328">
    <property type="component" value="Unassembled WGS sequence"/>
</dbReference>
<dbReference type="GeneID" id="27335179"/>
<sequence length="309" mass="33800">MITSSRILAATVAVTAPYYLYNVSHSLSSVPTSNTRTESPPPSFVQSQTHLSVVNPRDHKGVTDSRSITFKLPPSRQSWSDEQILATFVQGYFGGWVFTPERRLLGLLNILLRRRIVGFSSKLRLDPASSSSSSSSSTTTTTIFPRWIIFCYQRELKLTLFAAIKDDPGRDQIWSCNDLSPSKLPPLYATLFGAFQVVDYHISTHDDDTGTGDSAGESYVDIGFGSDTTHFSGFHRFSVHRGPYDKGDHATTESGAKSSSSGTVTITNSSVACNPSANTQSRLGSLHAFHKVYAMLLFREGAARVISTP</sequence>
<dbReference type="RefSeq" id="XP_016233125.1">
    <property type="nucleotide sequence ID" value="XM_016382422.1"/>
</dbReference>
<gene>
    <name evidence="1" type="ORF">PV08_08096</name>
</gene>
<protein>
    <submittedName>
        <fullName evidence="1">Uncharacterized protein</fullName>
    </submittedName>
</protein>
<keyword evidence="2" id="KW-1185">Reference proteome</keyword>
<dbReference type="VEuPathDB" id="FungiDB:PV08_08096"/>
<dbReference type="HOGENOM" id="CLU_090700_0_0_1"/>
<dbReference type="OrthoDB" id="3354680at2759"/>
<proteinExistence type="predicted"/>
<organism evidence="1 2">
    <name type="scientific">Exophiala spinifera</name>
    <dbReference type="NCBI Taxonomy" id="91928"/>
    <lineage>
        <taxon>Eukaryota</taxon>
        <taxon>Fungi</taxon>
        <taxon>Dikarya</taxon>
        <taxon>Ascomycota</taxon>
        <taxon>Pezizomycotina</taxon>
        <taxon>Eurotiomycetes</taxon>
        <taxon>Chaetothyriomycetidae</taxon>
        <taxon>Chaetothyriales</taxon>
        <taxon>Herpotrichiellaceae</taxon>
        <taxon>Exophiala</taxon>
    </lineage>
</organism>
<name>A0A0D2BP89_9EURO</name>
<evidence type="ECO:0000313" key="2">
    <source>
        <dbReference type="Proteomes" id="UP000053328"/>
    </source>
</evidence>
<reference evidence="1 2" key="1">
    <citation type="submission" date="2015-01" db="EMBL/GenBank/DDBJ databases">
        <title>The Genome Sequence of Exophiala spinifera CBS89968.</title>
        <authorList>
            <consortium name="The Broad Institute Genomics Platform"/>
            <person name="Cuomo C."/>
            <person name="de Hoog S."/>
            <person name="Gorbushina A."/>
            <person name="Stielow B."/>
            <person name="Teixiera M."/>
            <person name="Abouelleil A."/>
            <person name="Chapman S.B."/>
            <person name="Priest M."/>
            <person name="Young S.K."/>
            <person name="Wortman J."/>
            <person name="Nusbaum C."/>
            <person name="Birren B."/>
        </authorList>
    </citation>
    <scope>NUCLEOTIDE SEQUENCE [LARGE SCALE GENOMIC DNA]</scope>
    <source>
        <strain evidence="1 2">CBS 89968</strain>
    </source>
</reference>
<dbReference type="EMBL" id="KN847497">
    <property type="protein sequence ID" value="KIW12909.1"/>
    <property type="molecule type" value="Genomic_DNA"/>
</dbReference>
<evidence type="ECO:0000313" key="1">
    <source>
        <dbReference type="EMBL" id="KIW12909.1"/>
    </source>
</evidence>
<dbReference type="AlphaFoldDB" id="A0A0D2BP89"/>